<feature type="transmembrane region" description="Helical" evidence="1">
    <location>
        <begin position="6"/>
        <end position="35"/>
    </location>
</feature>
<reference evidence="2 3" key="1">
    <citation type="submission" date="2019-09" db="EMBL/GenBank/DDBJ databases">
        <title>Phylogeny of genus Pseudoclavibacter and closely related genus.</title>
        <authorList>
            <person name="Li Y."/>
        </authorList>
    </citation>
    <scope>NUCLEOTIDE SEQUENCE [LARGE SCALE GENOMIC DNA]</scope>
    <source>
        <strain evidence="2 3">EGI 60007</strain>
    </source>
</reference>
<comment type="caution">
    <text evidence="2">The sequence shown here is derived from an EMBL/GenBank/DDBJ whole genome shotgun (WGS) entry which is preliminary data.</text>
</comment>
<gene>
    <name evidence="2" type="ORF">F8O04_10875</name>
</gene>
<feature type="transmembrane region" description="Helical" evidence="1">
    <location>
        <begin position="47"/>
        <end position="68"/>
    </location>
</feature>
<sequence>MLAAAAVLVAFMPAAPLNVGASGVLALAGIVVLIIDRVREPHSTRGLVAALVALVVLLGSVGLAIALIGPLTSFADLLAGA</sequence>
<dbReference type="Proteomes" id="UP000431744">
    <property type="component" value="Unassembled WGS sequence"/>
</dbReference>
<keyword evidence="1" id="KW-0812">Transmembrane</keyword>
<name>A0A6H9WC16_9MICO</name>
<keyword evidence="3" id="KW-1185">Reference proteome</keyword>
<dbReference type="AlphaFoldDB" id="A0A6H9WC16"/>
<keyword evidence="1" id="KW-1133">Transmembrane helix</keyword>
<protein>
    <submittedName>
        <fullName evidence="2">Uncharacterized protein</fullName>
    </submittedName>
</protein>
<evidence type="ECO:0000313" key="2">
    <source>
        <dbReference type="EMBL" id="KAB1648210.1"/>
    </source>
</evidence>
<organism evidence="2 3">
    <name type="scientific">Pseudoclavibacter endophyticus</name>
    <dbReference type="NCBI Taxonomy" id="1778590"/>
    <lineage>
        <taxon>Bacteria</taxon>
        <taxon>Bacillati</taxon>
        <taxon>Actinomycetota</taxon>
        <taxon>Actinomycetes</taxon>
        <taxon>Micrococcales</taxon>
        <taxon>Microbacteriaceae</taxon>
        <taxon>Pseudoclavibacter</taxon>
    </lineage>
</organism>
<accession>A0A6H9WC16</accession>
<dbReference type="EMBL" id="WBJY01000002">
    <property type="protein sequence ID" value="KAB1648210.1"/>
    <property type="molecule type" value="Genomic_DNA"/>
</dbReference>
<evidence type="ECO:0000256" key="1">
    <source>
        <dbReference type="SAM" id="Phobius"/>
    </source>
</evidence>
<proteinExistence type="predicted"/>
<keyword evidence="1" id="KW-0472">Membrane</keyword>
<evidence type="ECO:0000313" key="3">
    <source>
        <dbReference type="Proteomes" id="UP000431744"/>
    </source>
</evidence>